<feature type="compositionally biased region" description="Acidic residues" evidence="2">
    <location>
        <begin position="418"/>
        <end position="430"/>
    </location>
</feature>
<dbReference type="GeneID" id="9681869"/>
<dbReference type="Proteomes" id="UP000001876">
    <property type="component" value="Unassembled WGS sequence"/>
</dbReference>
<dbReference type="InterPro" id="IPR039272">
    <property type="entry name" value="CLEC16A/TT9"/>
</dbReference>
<accession>C1MJK4</accession>
<dbReference type="GO" id="GO:1901096">
    <property type="term" value="P:regulation of autophagosome maturation"/>
    <property type="evidence" value="ECO:0007669"/>
    <property type="project" value="TreeGrafter"/>
</dbReference>
<feature type="compositionally biased region" description="Acidic residues" evidence="2">
    <location>
        <begin position="365"/>
        <end position="378"/>
    </location>
</feature>
<evidence type="ECO:0000313" key="4">
    <source>
        <dbReference type="EMBL" id="EEH59603.1"/>
    </source>
</evidence>
<dbReference type="GO" id="GO:0005770">
    <property type="term" value="C:late endosome"/>
    <property type="evidence" value="ECO:0007669"/>
    <property type="project" value="TreeGrafter"/>
</dbReference>
<feature type="domain" description="FPL" evidence="3">
    <location>
        <begin position="150"/>
        <end position="253"/>
    </location>
</feature>
<feature type="region of interest" description="Disordered" evidence="2">
    <location>
        <begin position="854"/>
        <end position="876"/>
    </location>
</feature>
<dbReference type="GO" id="GO:0016197">
    <property type="term" value="P:endosomal transport"/>
    <property type="evidence" value="ECO:0007669"/>
    <property type="project" value="TreeGrafter"/>
</dbReference>
<dbReference type="GO" id="GO:0006914">
    <property type="term" value="P:autophagy"/>
    <property type="evidence" value="ECO:0007669"/>
    <property type="project" value="UniProtKB-KW"/>
</dbReference>
<feature type="region of interest" description="Disordered" evidence="2">
    <location>
        <begin position="359"/>
        <end position="390"/>
    </location>
</feature>
<evidence type="ECO:0000256" key="1">
    <source>
        <dbReference type="ARBA" id="ARBA00023006"/>
    </source>
</evidence>
<keyword evidence="1" id="KW-0072">Autophagy</keyword>
<evidence type="ECO:0000259" key="3">
    <source>
        <dbReference type="Pfam" id="PF09758"/>
    </source>
</evidence>
<reference evidence="4 5" key="1">
    <citation type="journal article" date="2009" name="Science">
        <title>Green evolution and dynamic adaptations revealed by genomes of the marine picoeukaryotes Micromonas.</title>
        <authorList>
            <person name="Worden A.Z."/>
            <person name="Lee J.H."/>
            <person name="Mock T."/>
            <person name="Rouze P."/>
            <person name="Simmons M.P."/>
            <person name="Aerts A.L."/>
            <person name="Allen A.E."/>
            <person name="Cuvelier M.L."/>
            <person name="Derelle E."/>
            <person name="Everett M.V."/>
            <person name="Foulon E."/>
            <person name="Grimwood J."/>
            <person name="Gundlach H."/>
            <person name="Henrissat B."/>
            <person name="Napoli C."/>
            <person name="McDonald S.M."/>
            <person name="Parker M.S."/>
            <person name="Rombauts S."/>
            <person name="Salamov A."/>
            <person name="Von Dassow P."/>
            <person name="Badger J.H."/>
            <person name="Coutinho P.M."/>
            <person name="Demir E."/>
            <person name="Dubchak I."/>
            <person name="Gentemann C."/>
            <person name="Eikrem W."/>
            <person name="Gready J.E."/>
            <person name="John U."/>
            <person name="Lanier W."/>
            <person name="Lindquist E.A."/>
            <person name="Lucas S."/>
            <person name="Mayer K.F."/>
            <person name="Moreau H."/>
            <person name="Not F."/>
            <person name="Otillar R."/>
            <person name="Panaud O."/>
            <person name="Pangilinan J."/>
            <person name="Paulsen I."/>
            <person name="Piegu B."/>
            <person name="Poliakov A."/>
            <person name="Robbens S."/>
            <person name="Schmutz J."/>
            <person name="Toulza E."/>
            <person name="Wyss T."/>
            <person name="Zelensky A."/>
            <person name="Zhou K."/>
            <person name="Armbrust E.V."/>
            <person name="Bhattacharya D."/>
            <person name="Goodenough U.W."/>
            <person name="Van de Peer Y."/>
            <person name="Grigoriev I.V."/>
        </authorList>
    </citation>
    <scope>NUCLEOTIDE SEQUENCE [LARGE SCALE GENOMIC DNA]</scope>
    <source>
        <strain evidence="4 5">CCMP1545</strain>
    </source>
</reference>
<feature type="region of interest" description="Disordered" evidence="2">
    <location>
        <begin position="662"/>
        <end position="685"/>
    </location>
</feature>
<dbReference type="PANTHER" id="PTHR21481">
    <property type="entry name" value="PROTEIN CLEC16A"/>
    <property type="match status" value="1"/>
</dbReference>
<dbReference type="GO" id="GO:0007034">
    <property type="term" value="P:vacuolar transport"/>
    <property type="evidence" value="ECO:0007669"/>
    <property type="project" value="TreeGrafter"/>
</dbReference>
<feature type="compositionally biased region" description="Basic and acidic residues" evidence="2">
    <location>
        <begin position="858"/>
        <end position="867"/>
    </location>
</feature>
<dbReference type="EMBL" id="GG663736">
    <property type="protein sequence ID" value="EEH59603.1"/>
    <property type="molecule type" value="Genomic_DNA"/>
</dbReference>
<feature type="region of interest" description="Disordered" evidence="2">
    <location>
        <begin position="1"/>
        <end position="40"/>
    </location>
</feature>
<dbReference type="PANTHER" id="PTHR21481:SF0">
    <property type="entry name" value="PROTEIN CLEC16A"/>
    <property type="match status" value="1"/>
</dbReference>
<dbReference type="RefSeq" id="XP_003056227.1">
    <property type="nucleotide sequence ID" value="XM_003056181.1"/>
</dbReference>
<feature type="region of interest" description="Disordered" evidence="2">
    <location>
        <begin position="417"/>
        <end position="448"/>
    </location>
</feature>
<dbReference type="KEGG" id="mpp:MICPUCDRAFT_71041"/>
<evidence type="ECO:0000256" key="2">
    <source>
        <dbReference type="SAM" id="MobiDB-lite"/>
    </source>
</evidence>
<proteinExistence type="predicted"/>
<name>C1MJK4_MICPC</name>
<dbReference type="STRING" id="564608.C1MJK4"/>
<organism evidence="5">
    <name type="scientific">Micromonas pusilla (strain CCMP1545)</name>
    <name type="common">Picoplanktonic green alga</name>
    <dbReference type="NCBI Taxonomy" id="564608"/>
    <lineage>
        <taxon>Eukaryota</taxon>
        <taxon>Viridiplantae</taxon>
        <taxon>Chlorophyta</taxon>
        <taxon>Mamiellophyceae</taxon>
        <taxon>Mamiellales</taxon>
        <taxon>Mamiellaceae</taxon>
        <taxon>Micromonas</taxon>
    </lineage>
</organism>
<dbReference type="AlphaFoldDB" id="C1MJK4"/>
<dbReference type="Pfam" id="PF09758">
    <property type="entry name" value="FPL"/>
    <property type="match status" value="1"/>
</dbReference>
<dbReference type="InterPro" id="IPR019155">
    <property type="entry name" value="CLEC16A/TT9_N"/>
</dbReference>
<feature type="region of interest" description="Disordered" evidence="2">
    <location>
        <begin position="923"/>
        <end position="962"/>
    </location>
</feature>
<keyword evidence="5" id="KW-1185">Reference proteome</keyword>
<sequence>MLSAARALLSRAGSSSAPAPSSSSSSSSSSAPPSLADLERATSTLARAKRATSANVSSLADAARVVAAAVARGDGGDGGDAETTFDAFAELGSLTHVVRLLRQCGRDAAAAAAAARDAIGDARDGVGGVGARARARADAREDDARVAFASKALVAVAIVVQSVRARSTRSFYVLGGGRLDGVVELDDALLRRDDDLRSRYVSVLRTIAARLEEDGVAQFFLGGDADAATAAAGDIGEARGRSFPLYERAAAFAFAGGGGGGGDDDDDEDRERMRTTAARWVVLRACATRDRSTREYLLSPRGWAPHVPAATRRVVALCARIDACGWGGDDAAAAGGKKPRRSRAVSELRDLIAHLDDALRTPELRDDDDGDGDGDDDAGPAQREAVSASPPLSFAAAASNEIWDGLVARALLPALRGDDDDGGGGGEDADAAPTSPQNGPHAGRPSSTTSISVATACFVLGRLAAGVRDARLRGRLLDHTVGDVDACGGLVRALRGGGENASAACVFVAALLGAEDEDEDEKAATASSARVVVDVDARVMREQREDLSDALAEVLLVDAARLRTTPTKRAAAKYALEKLARFGGARELARRAAARRALADAAAALANEADGAWGDVAARTFATELEKASSAAAAAAAARAGTRDADAEVAICVAAAEEAAAAAAAEEEEEDANRRDASTPDDDSAHAGARIVAAARRLATLAAFVAPASSTSSFLRGRGRGRDARDLESEIATAMRGMVDAVEIVEDPRALDVRDGDRVAGFLRGGGEETTAANATPTNTTRRCRVAFDVGDERDVVLAIVARACPAGGDVVASATLIDEATGKARASAPALTCDAVVDATRATWLRVRARSPASSLRELEERRDGSGSESSRSRARALRDGRWVLSFPSAAAAADAAAALSRAADATRARVKTHLVEALQVFTGDGGGEEEDGARAARREGEDDAGSGGGGGRDARSTVHA</sequence>
<evidence type="ECO:0000313" key="5">
    <source>
        <dbReference type="Proteomes" id="UP000001876"/>
    </source>
</evidence>
<dbReference type="GO" id="GO:0005794">
    <property type="term" value="C:Golgi apparatus"/>
    <property type="evidence" value="ECO:0007669"/>
    <property type="project" value="TreeGrafter"/>
</dbReference>
<gene>
    <name evidence="4" type="ORF">MICPUCDRAFT_71041</name>
</gene>
<feature type="compositionally biased region" description="Low complexity" evidence="2">
    <location>
        <begin position="1"/>
        <end position="36"/>
    </location>
</feature>
<protein>
    <submittedName>
        <fullName evidence="4">Fast evolving large orphan protein</fullName>
    </submittedName>
</protein>